<reference evidence="2 3" key="1">
    <citation type="journal article" date="2013" name="Int. J. Syst. Evol. Microbiol.">
        <title>Celerinatantimonas yamalensis sp. nov., a cold-adapted diazotrophic bacterium from a cold permafrost brine.</title>
        <authorList>
            <person name="Shcherbakova V."/>
            <person name="Chuvilskaya N."/>
            <person name="Rivkina E."/>
            <person name="Demidov N."/>
            <person name="Uchaeva V."/>
            <person name="Suetin S."/>
            <person name="Suzina N."/>
            <person name="Gilichinsky D."/>
        </authorList>
    </citation>
    <scope>NUCLEOTIDE SEQUENCE [LARGE SCALE GENOMIC DNA]</scope>
    <source>
        <strain evidence="2 3">C7</strain>
    </source>
</reference>
<keyword evidence="1" id="KW-0472">Membrane</keyword>
<comment type="caution">
    <text evidence="2">The sequence shown here is derived from an EMBL/GenBank/DDBJ whole genome shotgun (WGS) entry which is preliminary data.</text>
</comment>
<keyword evidence="1" id="KW-1133">Transmembrane helix</keyword>
<sequence>MKSNNSVNLIKLFYIFLIYPMVSELTLGLYGNLAIGVMLATLGAFFLVIILNKNIYCDRNKLFYFILISIFILFDFSTSFFFNTTNNKQLSVFALLFYFFVAYVYSSAIKEIEHSDFEYVCKWSLTLFFILAFISVILPIDIGKYAIYRKQVFPFVEQSHFVLAVAPIMVAYSFIGKFKNVLLFLSLSGFFSIYFPSLSFLIVTSVSFWCFLCRFRKSKYLIALIFLVSTYFILLIYVIYNVKYFSNRLDLIKNNNLTTLVYFQGIYFALDNYMKNYYFGLGFQNLGLSGTVFNKYSHLISVIMQGSLVNQFDGGFFAAKMIAEFGVVGIVIFLAYVVFLINFMFKANRRCRKYHMINIRSTFEKYRFIKSVFMFSFFYEFLFRGYGYFSPGFFIFLTFFFLKPRNLK</sequence>
<dbReference type="Proteomes" id="UP001629953">
    <property type="component" value="Unassembled WGS sequence"/>
</dbReference>
<feature type="transmembrane region" description="Helical" evidence="1">
    <location>
        <begin position="29"/>
        <end position="50"/>
    </location>
</feature>
<keyword evidence="1" id="KW-0812">Transmembrane</keyword>
<feature type="transmembrane region" description="Helical" evidence="1">
    <location>
        <begin position="388"/>
        <end position="404"/>
    </location>
</feature>
<evidence type="ECO:0008006" key="4">
    <source>
        <dbReference type="Google" id="ProtNLM"/>
    </source>
</evidence>
<evidence type="ECO:0000313" key="2">
    <source>
        <dbReference type="EMBL" id="MFM2484512.1"/>
    </source>
</evidence>
<feature type="transmembrane region" description="Helical" evidence="1">
    <location>
        <begin position="220"/>
        <end position="240"/>
    </location>
</feature>
<proteinExistence type="predicted"/>
<evidence type="ECO:0000313" key="3">
    <source>
        <dbReference type="Proteomes" id="UP001629953"/>
    </source>
</evidence>
<organism evidence="2 3">
    <name type="scientific">Celerinatantimonas yamalensis</name>
    <dbReference type="NCBI Taxonomy" id="559956"/>
    <lineage>
        <taxon>Bacteria</taxon>
        <taxon>Pseudomonadati</taxon>
        <taxon>Pseudomonadota</taxon>
        <taxon>Gammaproteobacteria</taxon>
        <taxon>Celerinatantimonadaceae</taxon>
        <taxon>Celerinatantimonas</taxon>
    </lineage>
</organism>
<feature type="transmembrane region" description="Helical" evidence="1">
    <location>
        <begin position="158"/>
        <end position="175"/>
    </location>
</feature>
<evidence type="ECO:0000256" key="1">
    <source>
        <dbReference type="SAM" id="Phobius"/>
    </source>
</evidence>
<dbReference type="RefSeq" id="WP_408622692.1">
    <property type="nucleotide sequence ID" value="NZ_JBEQCT010000002.1"/>
</dbReference>
<feature type="transmembrane region" description="Helical" evidence="1">
    <location>
        <begin position="120"/>
        <end position="138"/>
    </location>
</feature>
<feature type="transmembrane region" description="Helical" evidence="1">
    <location>
        <begin position="325"/>
        <end position="345"/>
    </location>
</feature>
<keyword evidence="3" id="KW-1185">Reference proteome</keyword>
<dbReference type="EMBL" id="JBEQCT010000002">
    <property type="protein sequence ID" value="MFM2484512.1"/>
    <property type="molecule type" value="Genomic_DNA"/>
</dbReference>
<feature type="transmembrane region" description="Helical" evidence="1">
    <location>
        <begin position="62"/>
        <end position="83"/>
    </location>
</feature>
<feature type="transmembrane region" description="Helical" evidence="1">
    <location>
        <begin position="182"/>
        <end position="208"/>
    </location>
</feature>
<gene>
    <name evidence="2" type="ORF">ABUE30_05430</name>
</gene>
<accession>A0ABW9G4U5</accession>
<feature type="transmembrane region" description="Helical" evidence="1">
    <location>
        <begin position="89"/>
        <end position="108"/>
    </location>
</feature>
<protein>
    <recommendedName>
        <fullName evidence="4">O-antigen ligase</fullName>
    </recommendedName>
</protein>
<name>A0ABW9G4U5_9GAMM</name>